<protein>
    <submittedName>
        <fullName evidence="2">Uncharacterized protein</fullName>
    </submittedName>
</protein>
<keyword evidence="1" id="KW-1133">Transmembrane helix</keyword>
<accession>A0A2M4D313</accession>
<feature type="transmembrane region" description="Helical" evidence="1">
    <location>
        <begin position="36"/>
        <end position="54"/>
    </location>
</feature>
<keyword evidence="1" id="KW-0812">Transmembrane</keyword>
<name>A0A2M4D313_ANODA</name>
<dbReference type="EMBL" id="GGFL01007310">
    <property type="protein sequence ID" value="MBW71488.1"/>
    <property type="molecule type" value="Transcribed_RNA"/>
</dbReference>
<evidence type="ECO:0000313" key="2">
    <source>
        <dbReference type="EMBL" id="MBW71488.1"/>
    </source>
</evidence>
<sequence length="75" mass="8675">MISLKARKTKKTLFPFASIFALPVLPTESLLLVRDPLFSLTIPLANAILPRLLILSRWHCFLTSLRMWHQWRGTS</sequence>
<organism evidence="2">
    <name type="scientific">Anopheles darlingi</name>
    <name type="common">Mosquito</name>
    <dbReference type="NCBI Taxonomy" id="43151"/>
    <lineage>
        <taxon>Eukaryota</taxon>
        <taxon>Metazoa</taxon>
        <taxon>Ecdysozoa</taxon>
        <taxon>Arthropoda</taxon>
        <taxon>Hexapoda</taxon>
        <taxon>Insecta</taxon>
        <taxon>Pterygota</taxon>
        <taxon>Neoptera</taxon>
        <taxon>Endopterygota</taxon>
        <taxon>Diptera</taxon>
        <taxon>Nematocera</taxon>
        <taxon>Culicoidea</taxon>
        <taxon>Culicidae</taxon>
        <taxon>Anophelinae</taxon>
        <taxon>Anopheles</taxon>
    </lineage>
</organism>
<reference evidence="2" key="1">
    <citation type="submission" date="2018-01" db="EMBL/GenBank/DDBJ databases">
        <title>An insight into the sialome of Amazonian anophelines.</title>
        <authorList>
            <person name="Ribeiro J.M."/>
            <person name="Scarpassa V."/>
            <person name="Calvo E."/>
        </authorList>
    </citation>
    <scope>NUCLEOTIDE SEQUENCE</scope>
</reference>
<keyword evidence="1" id="KW-0472">Membrane</keyword>
<proteinExistence type="predicted"/>
<dbReference type="AlphaFoldDB" id="A0A2M4D313"/>
<evidence type="ECO:0000256" key="1">
    <source>
        <dbReference type="SAM" id="Phobius"/>
    </source>
</evidence>